<organism evidence="1 2">
    <name type="scientific">Persea americana</name>
    <name type="common">Avocado</name>
    <dbReference type="NCBI Taxonomy" id="3435"/>
    <lineage>
        <taxon>Eukaryota</taxon>
        <taxon>Viridiplantae</taxon>
        <taxon>Streptophyta</taxon>
        <taxon>Embryophyta</taxon>
        <taxon>Tracheophyta</taxon>
        <taxon>Spermatophyta</taxon>
        <taxon>Magnoliopsida</taxon>
        <taxon>Magnoliidae</taxon>
        <taxon>Laurales</taxon>
        <taxon>Lauraceae</taxon>
        <taxon>Persea</taxon>
    </lineage>
</organism>
<keyword evidence="2" id="KW-1185">Reference proteome</keyword>
<accession>A0ACC2MQY1</accession>
<dbReference type="EMBL" id="CM056809">
    <property type="protein sequence ID" value="KAJ8647789.1"/>
    <property type="molecule type" value="Genomic_DNA"/>
</dbReference>
<protein>
    <submittedName>
        <fullName evidence="1">Uncharacterized protein</fullName>
    </submittedName>
</protein>
<name>A0ACC2MQY1_PERAE</name>
<comment type="caution">
    <text evidence="1">The sequence shown here is derived from an EMBL/GenBank/DDBJ whole genome shotgun (WGS) entry which is preliminary data.</text>
</comment>
<sequence length="246" mass="27829">MAAKIWVATCSPCAGNRDAVLPQDPCIQCPIGLWKISTFIFTGLALSDSDFCCIVHFFHVQAQQWLPVIKLMKPIELPSFTKLCTEGLGFESSDEVEESKDERRDDWRNHEKADAIKHSLMNQDRNLRNCTDVNGTSSGFKRSKVVSNFPPPISSIGSRGRPCFIFRAYRHDGRFVLREIKIPNNEILHASRENGRLTLHLVPSIEEMTEEKEDANDEEEEEEAAAEEEEEEEDMKSAGNPEICDG</sequence>
<evidence type="ECO:0000313" key="1">
    <source>
        <dbReference type="EMBL" id="KAJ8647789.1"/>
    </source>
</evidence>
<reference evidence="1 2" key="1">
    <citation type="journal article" date="2022" name="Hortic Res">
        <title>A haplotype resolved chromosomal level avocado genome allows analysis of novel avocado genes.</title>
        <authorList>
            <person name="Nath O."/>
            <person name="Fletcher S.J."/>
            <person name="Hayward A."/>
            <person name="Shaw L.M."/>
            <person name="Masouleh A.K."/>
            <person name="Furtado A."/>
            <person name="Henry R.J."/>
            <person name="Mitter N."/>
        </authorList>
    </citation>
    <scope>NUCLEOTIDE SEQUENCE [LARGE SCALE GENOMIC DNA]</scope>
    <source>
        <strain evidence="2">cv. Hass</strain>
    </source>
</reference>
<evidence type="ECO:0000313" key="2">
    <source>
        <dbReference type="Proteomes" id="UP001234297"/>
    </source>
</evidence>
<proteinExistence type="predicted"/>
<dbReference type="Proteomes" id="UP001234297">
    <property type="component" value="Chromosome 1"/>
</dbReference>
<gene>
    <name evidence="1" type="ORF">MRB53_000812</name>
</gene>